<dbReference type="EMBL" id="BMAW01130302">
    <property type="protein sequence ID" value="GFU34500.1"/>
    <property type="molecule type" value="Genomic_DNA"/>
</dbReference>
<feature type="non-terminal residue" evidence="1">
    <location>
        <position position="1"/>
    </location>
</feature>
<reference evidence="1" key="1">
    <citation type="submission" date="2020-08" db="EMBL/GenBank/DDBJ databases">
        <title>Multicomponent nature underlies the extraordinary mechanical properties of spider dragline silk.</title>
        <authorList>
            <person name="Kono N."/>
            <person name="Nakamura H."/>
            <person name="Mori M."/>
            <person name="Yoshida Y."/>
            <person name="Ohtoshi R."/>
            <person name="Malay A.D."/>
            <person name="Moran D.A.P."/>
            <person name="Tomita M."/>
            <person name="Numata K."/>
            <person name="Arakawa K."/>
        </authorList>
    </citation>
    <scope>NUCLEOTIDE SEQUENCE</scope>
</reference>
<evidence type="ECO:0000313" key="2">
    <source>
        <dbReference type="Proteomes" id="UP000887013"/>
    </source>
</evidence>
<dbReference type="AlphaFoldDB" id="A0A8X6QST1"/>
<accession>A0A8X6QST1</accession>
<comment type="caution">
    <text evidence="1">The sequence shown here is derived from an EMBL/GenBank/DDBJ whole genome shotgun (WGS) entry which is preliminary data.</text>
</comment>
<name>A0A8X6QST1_NEPPI</name>
<evidence type="ECO:0000313" key="1">
    <source>
        <dbReference type="EMBL" id="GFU34500.1"/>
    </source>
</evidence>
<protein>
    <submittedName>
        <fullName evidence="1">Uncharacterized protein</fullName>
    </submittedName>
</protein>
<keyword evidence="2" id="KW-1185">Reference proteome</keyword>
<organism evidence="1 2">
    <name type="scientific">Nephila pilipes</name>
    <name type="common">Giant wood spider</name>
    <name type="synonym">Nephila maculata</name>
    <dbReference type="NCBI Taxonomy" id="299642"/>
    <lineage>
        <taxon>Eukaryota</taxon>
        <taxon>Metazoa</taxon>
        <taxon>Ecdysozoa</taxon>
        <taxon>Arthropoda</taxon>
        <taxon>Chelicerata</taxon>
        <taxon>Arachnida</taxon>
        <taxon>Araneae</taxon>
        <taxon>Araneomorphae</taxon>
        <taxon>Entelegynae</taxon>
        <taxon>Araneoidea</taxon>
        <taxon>Nephilidae</taxon>
        <taxon>Nephila</taxon>
    </lineage>
</organism>
<dbReference type="Proteomes" id="UP000887013">
    <property type="component" value="Unassembled WGS sequence"/>
</dbReference>
<gene>
    <name evidence="1" type="ORF">NPIL_93261</name>
</gene>
<proteinExistence type="predicted"/>
<sequence length="46" mass="5272">FKKSFSIVVNWAKPNNSGGFNNSRDELALWFSFEYLALLQKGGFQD</sequence>